<dbReference type="RefSeq" id="WP_146502228.1">
    <property type="nucleotide sequence ID" value="NZ_SJPG01000001.1"/>
</dbReference>
<dbReference type="Gene3D" id="3.40.50.2300">
    <property type="match status" value="2"/>
</dbReference>
<dbReference type="PROSITE" id="PS00356">
    <property type="entry name" value="HTH_LACI_1"/>
    <property type="match status" value="1"/>
</dbReference>
<keyword evidence="1" id="KW-0805">Transcription regulation</keyword>
<dbReference type="GO" id="GO:0000976">
    <property type="term" value="F:transcription cis-regulatory region binding"/>
    <property type="evidence" value="ECO:0007669"/>
    <property type="project" value="TreeGrafter"/>
</dbReference>
<dbReference type="InterPro" id="IPR046335">
    <property type="entry name" value="LacI/GalR-like_sensor"/>
</dbReference>
<evidence type="ECO:0000313" key="5">
    <source>
        <dbReference type="EMBL" id="TWT60067.1"/>
    </source>
</evidence>
<dbReference type="Gene3D" id="1.10.260.40">
    <property type="entry name" value="lambda repressor-like DNA-binding domains"/>
    <property type="match status" value="1"/>
</dbReference>
<dbReference type="InterPro" id="IPR010982">
    <property type="entry name" value="Lambda_DNA-bd_dom_sf"/>
</dbReference>
<dbReference type="SUPFAM" id="SSF53822">
    <property type="entry name" value="Periplasmic binding protein-like I"/>
    <property type="match status" value="1"/>
</dbReference>
<dbReference type="SMART" id="SM00354">
    <property type="entry name" value="HTH_LACI"/>
    <property type="match status" value="1"/>
</dbReference>
<dbReference type="CDD" id="cd01392">
    <property type="entry name" value="HTH_LacI"/>
    <property type="match status" value="1"/>
</dbReference>
<dbReference type="OrthoDB" id="9796186at2"/>
<dbReference type="Proteomes" id="UP000316095">
    <property type="component" value="Unassembled WGS sequence"/>
</dbReference>
<evidence type="ECO:0000313" key="6">
    <source>
        <dbReference type="Proteomes" id="UP000316095"/>
    </source>
</evidence>
<evidence type="ECO:0000256" key="3">
    <source>
        <dbReference type="ARBA" id="ARBA00023163"/>
    </source>
</evidence>
<dbReference type="AlphaFoldDB" id="A0A5C5XA78"/>
<name>A0A5C5XA78_9PLAN</name>
<dbReference type="InterPro" id="IPR000843">
    <property type="entry name" value="HTH_LacI"/>
</dbReference>
<dbReference type="InterPro" id="IPR028082">
    <property type="entry name" value="Peripla_BP_I"/>
</dbReference>
<proteinExistence type="predicted"/>
<evidence type="ECO:0000256" key="2">
    <source>
        <dbReference type="ARBA" id="ARBA00023125"/>
    </source>
</evidence>
<accession>A0A5C5XA78</accession>
<keyword evidence="3" id="KW-0804">Transcription</keyword>
<sequence length="345" mass="38515">MVNGERKVRLQDIAEKAGVSRAAVGHILNNSGLDCVRVSEATRKKILKIAEELDYRPNRAAQRLRGMPTRLIGVLLDTVNMAVFSARLAAIEAEAHARSYRLMIGQVHHDADEIKTYLDDFIDHGMDAILCLFDVMQDTRPRLKKVFEKRKNIILHSSPILKTQPCIRVETSYAIKLLVDHLAERGRKRIALQLWSPSDLLMSIRSDAWKTNVKGWGLPVANSLIWTNPEATQKPTSEAVDHCIQNLVLKNKADAIIASNDEWAVRIIQGLHRHGLSVPEDIAVTGYDNLDIADVIEPGLTTIDQCHASYAKEALNLVEESLAGPIPSSKRIRVILPELVVREST</sequence>
<organism evidence="5 6">
    <name type="scientific">Rubinisphaera italica</name>
    <dbReference type="NCBI Taxonomy" id="2527969"/>
    <lineage>
        <taxon>Bacteria</taxon>
        <taxon>Pseudomonadati</taxon>
        <taxon>Planctomycetota</taxon>
        <taxon>Planctomycetia</taxon>
        <taxon>Planctomycetales</taxon>
        <taxon>Planctomycetaceae</taxon>
        <taxon>Rubinisphaera</taxon>
    </lineage>
</organism>
<gene>
    <name evidence="5" type="primary">cytR</name>
    <name evidence="5" type="ORF">Pan54_07790</name>
</gene>
<comment type="caution">
    <text evidence="5">The sequence shown here is derived from an EMBL/GenBank/DDBJ whole genome shotgun (WGS) entry which is preliminary data.</text>
</comment>
<dbReference type="PANTHER" id="PTHR30146">
    <property type="entry name" value="LACI-RELATED TRANSCRIPTIONAL REPRESSOR"/>
    <property type="match status" value="1"/>
</dbReference>
<dbReference type="SUPFAM" id="SSF47413">
    <property type="entry name" value="lambda repressor-like DNA-binding domains"/>
    <property type="match status" value="1"/>
</dbReference>
<dbReference type="CDD" id="cd06267">
    <property type="entry name" value="PBP1_LacI_sugar_binding-like"/>
    <property type="match status" value="1"/>
</dbReference>
<reference evidence="5 6" key="1">
    <citation type="submission" date="2019-02" db="EMBL/GenBank/DDBJ databases">
        <title>Deep-cultivation of Planctomycetes and their phenomic and genomic characterization uncovers novel biology.</title>
        <authorList>
            <person name="Wiegand S."/>
            <person name="Jogler M."/>
            <person name="Boedeker C."/>
            <person name="Pinto D."/>
            <person name="Vollmers J."/>
            <person name="Rivas-Marin E."/>
            <person name="Kohn T."/>
            <person name="Peeters S.H."/>
            <person name="Heuer A."/>
            <person name="Rast P."/>
            <person name="Oberbeckmann S."/>
            <person name="Bunk B."/>
            <person name="Jeske O."/>
            <person name="Meyerdierks A."/>
            <person name="Storesund J.E."/>
            <person name="Kallscheuer N."/>
            <person name="Luecker S."/>
            <person name="Lage O.M."/>
            <person name="Pohl T."/>
            <person name="Merkel B.J."/>
            <person name="Hornburger P."/>
            <person name="Mueller R.-W."/>
            <person name="Bruemmer F."/>
            <person name="Labrenz M."/>
            <person name="Spormann A.M."/>
            <person name="Op Den Camp H."/>
            <person name="Overmann J."/>
            <person name="Amann R."/>
            <person name="Jetten M.S.M."/>
            <person name="Mascher T."/>
            <person name="Medema M.H."/>
            <person name="Devos D.P."/>
            <person name="Kaster A.-K."/>
            <person name="Ovreas L."/>
            <person name="Rohde M."/>
            <person name="Galperin M.Y."/>
            <person name="Jogler C."/>
        </authorList>
    </citation>
    <scope>NUCLEOTIDE SEQUENCE [LARGE SCALE GENOMIC DNA]</scope>
    <source>
        <strain evidence="5 6">Pan54</strain>
    </source>
</reference>
<dbReference type="PANTHER" id="PTHR30146:SF109">
    <property type="entry name" value="HTH-TYPE TRANSCRIPTIONAL REGULATOR GALS"/>
    <property type="match status" value="1"/>
</dbReference>
<dbReference type="Pfam" id="PF00356">
    <property type="entry name" value="LacI"/>
    <property type="match status" value="1"/>
</dbReference>
<dbReference type="EMBL" id="SJPG01000001">
    <property type="protein sequence ID" value="TWT60067.1"/>
    <property type="molecule type" value="Genomic_DNA"/>
</dbReference>
<dbReference type="GO" id="GO:0003700">
    <property type="term" value="F:DNA-binding transcription factor activity"/>
    <property type="evidence" value="ECO:0007669"/>
    <property type="project" value="TreeGrafter"/>
</dbReference>
<protein>
    <submittedName>
        <fullName evidence="5">HTH-type transcriptional repressor CytR</fullName>
    </submittedName>
</protein>
<evidence type="ECO:0000256" key="1">
    <source>
        <dbReference type="ARBA" id="ARBA00023015"/>
    </source>
</evidence>
<dbReference type="PROSITE" id="PS50932">
    <property type="entry name" value="HTH_LACI_2"/>
    <property type="match status" value="1"/>
</dbReference>
<dbReference type="Pfam" id="PF13377">
    <property type="entry name" value="Peripla_BP_3"/>
    <property type="match status" value="1"/>
</dbReference>
<feature type="domain" description="HTH lacI-type" evidence="4">
    <location>
        <begin position="8"/>
        <end position="66"/>
    </location>
</feature>
<keyword evidence="6" id="KW-1185">Reference proteome</keyword>
<keyword evidence="2" id="KW-0238">DNA-binding</keyword>
<evidence type="ECO:0000259" key="4">
    <source>
        <dbReference type="PROSITE" id="PS50932"/>
    </source>
</evidence>